<proteinExistence type="predicted"/>
<gene>
    <name evidence="1" type="ORF">HGA15_07220</name>
</gene>
<dbReference type="Proteomes" id="UP000570678">
    <property type="component" value="Unassembled WGS sequence"/>
</dbReference>
<name>A0A846Y9Y4_9NOCA</name>
<comment type="caution">
    <text evidence="1">The sequence shown here is derived from an EMBL/GenBank/DDBJ whole genome shotgun (WGS) entry which is preliminary data.</text>
</comment>
<evidence type="ECO:0008006" key="3">
    <source>
        <dbReference type="Google" id="ProtNLM"/>
    </source>
</evidence>
<accession>A0A846Y9Y4</accession>
<organism evidence="1 2">
    <name type="scientific">Nocardia flavorosea</name>
    <dbReference type="NCBI Taxonomy" id="53429"/>
    <lineage>
        <taxon>Bacteria</taxon>
        <taxon>Bacillati</taxon>
        <taxon>Actinomycetota</taxon>
        <taxon>Actinomycetes</taxon>
        <taxon>Mycobacteriales</taxon>
        <taxon>Nocardiaceae</taxon>
        <taxon>Nocardia</taxon>
    </lineage>
</organism>
<keyword evidence="2" id="KW-1185">Reference proteome</keyword>
<dbReference type="AlphaFoldDB" id="A0A846Y9Y4"/>
<reference evidence="1 2" key="1">
    <citation type="submission" date="2020-04" db="EMBL/GenBank/DDBJ databases">
        <title>MicrobeNet Type strains.</title>
        <authorList>
            <person name="Nicholson A.C."/>
        </authorList>
    </citation>
    <scope>NUCLEOTIDE SEQUENCE [LARGE SCALE GENOMIC DNA]</scope>
    <source>
        <strain evidence="1 2">JCM 3332</strain>
    </source>
</reference>
<protein>
    <recommendedName>
        <fullName evidence="3">Resolvase-like protein</fullName>
    </recommendedName>
</protein>
<dbReference type="EMBL" id="JAAXOT010000003">
    <property type="protein sequence ID" value="NKY55953.1"/>
    <property type="molecule type" value="Genomic_DNA"/>
</dbReference>
<evidence type="ECO:0000313" key="2">
    <source>
        <dbReference type="Proteomes" id="UP000570678"/>
    </source>
</evidence>
<sequence>MRSEISAHHAPRHGREIQRYARESGYHYLSTVVPPPGKPNPLTHIRARATELGAEVIIAFDLAHVDNQPHLFCDLGYQLETVCPHLVWTPSVPPAAKGAAAL</sequence>
<evidence type="ECO:0000313" key="1">
    <source>
        <dbReference type="EMBL" id="NKY55953.1"/>
    </source>
</evidence>
<dbReference type="RefSeq" id="WP_157116257.1">
    <property type="nucleotide sequence ID" value="NZ_JAAXOT010000003.1"/>
</dbReference>